<evidence type="ECO:0000313" key="2">
    <source>
        <dbReference type="EMBL" id="MXU96473.1"/>
    </source>
</evidence>
<keyword evidence="1" id="KW-0732">Signal</keyword>
<feature type="signal peptide" evidence="1">
    <location>
        <begin position="1"/>
        <end position="27"/>
    </location>
</feature>
<dbReference type="AlphaFoldDB" id="A0A6B0V2I4"/>
<sequence length="217" mass="24617">MAISLPMRVRWVDCFLVVLSIHQVKVAEQFSQFHPTDVRFQPLRAIPLGQHTIKIASKNRSTRCVEILAKIFEIVPSLSRVIRCIHRHKLVKLSAVQHFYSAHPSIPVSLPFGADCNASLLANHYRRSSALSKCSRQEDDEVTIKKARQLLHLTVCGNLGLLQKCDINPRVQNSVQHPLLSSSRHKTDTIEGCKLEGSHFVEKMVRAKSRDENTVER</sequence>
<reference evidence="2" key="1">
    <citation type="submission" date="2019-12" db="EMBL/GenBank/DDBJ databases">
        <title>An insight into the sialome of adult female Ixodes ricinus ticks feeding for 6 days.</title>
        <authorList>
            <person name="Perner J."/>
            <person name="Ribeiro J.M.C."/>
        </authorList>
    </citation>
    <scope>NUCLEOTIDE SEQUENCE</scope>
    <source>
        <strain evidence="2">Semi-engorged</strain>
        <tissue evidence="2">Salivary glands</tissue>
    </source>
</reference>
<organism evidence="2">
    <name type="scientific">Ixodes ricinus</name>
    <name type="common">Common tick</name>
    <name type="synonym">Acarus ricinus</name>
    <dbReference type="NCBI Taxonomy" id="34613"/>
    <lineage>
        <taxon>Eukaryota</taxon>
        <taxon>Metazoa</taxon>
        <taxon>Ecdysozoa</taxon>
        <taxon>Arthropoda</taxon>
        <taxon>Chelicerata</taxon>
        <taxon>Arachnida</taxon>
        <taxon>Acari</taxon>
        <taxon>Parasitiformes</taxon>
        <taxon>Ixodida</taxon>
        <taxon>Ixodoidea</taxon>
        <taxon>Ixodidae</taxon>
        <taxon>Ixodinae</taxon>
        <taxon>Ixodes</taxon>
    </lineage>
</organism>
<name>A0A6B0V2I4_IXORI</name>
<evidence type="ECO:0000256" key="1">
    <source>
        <dbReference type="SAM" id="SignalP"/>
    </source>
</evidence>
<accession>A0A6B0V2I4</accession>
<proteinExistence type="predicted"/>
<feature type="chain" id="PRO_5025377560" evidence="1">
    <location>
        <begin position="28"/>
        <end position="217"/>
    </location>
</feature>
<protein>
    <submittedName>
        <fullName evidence="2">Putative secreted protein</fullName>
    </submittedName>
</protein>
<dbReference type="EMBL" id="GIFC01014390">
    <property type="protein sequence ID" value="MXU96473.1"/>
    <property type="molecule type" value="Transcribed_RNA"/>
</dbReference>